<dbReference type="InterPro" id="IPR001789">
    <property type="entry name" value="Sig_transdc_resp-reg_receiver"/>
</dbReference>
<dbReference type="InterPro" id="IPR003018">
    <property type="entry name" value="GAF"/>
</dbReference>
<sequence length="1241" mass="142948">MSQFIRNVKNNEKLLFTQDIIDNTNSIIIATDNLGKVLYCNESVSKILGYSPEEVLGDAFWTLTEDADFEAGDYNLKFKPNAVYFRKLKCKNGDYKFIQWTDFKHTKNIYVATGQDVTSKINLERKYANLIQNAKDIIYESDKYGTITYVNKFTLKLSGYRIDEIIGKNYSFFIRADYRESVMNYYINNINQETDEYDLLEFPILKKNKEELWVSQKVSVKRDENNEIIGYSCIIRDITFSKSIEIEEQKRMEEISRLNAVSNRLSTLNFLNFPDLESIIQHICKETAIGLNIDRVSIWKNHIDSIELHNIYVYNEDKHYADLTLYKKDFKNYFDTIKHEPIIIASDVFSNPALNEFYVDYFPKYNIKSLLDFPIYIAGELEAIFCLEATNEIRYWSNEDINFAKTIADIIALAIETTKRKTAEKQILYKNEILTAIATVTSNLLIHKDKNSIFDNSIELIGKTLKVDRLYYFENDEKTNLLSQRFEWVSETDLQEIDNPDLQDVPHEAFPDFMENILSKKTYKNLTKDIPEGDFKNILISQEIISILVIPLFDNDLFLGFIGFDDCKNERIWTEEEISILQTLANNISSTIIRINSEKAIAESEEKFRLLANNIPASVFLVKYDKARTKVYLNDEIEKLTGYHRDDFMNNKVSLVDLYHPDEVEAVREKIENALHNKKSYQVTCRLRKKDGTYVWIEEYGEGVVINNQLAYIEGVLIDITERKTAEEAVVAKEFAESSNKAKSEFLANMSHEIRTPLNGIIGFSKLLLNSELSEIQKQYLATVNQSAETLLDVVNDILDISKIEAGKLIIDKEKSSLHGIINQSVDMMKFMAHQKNLELIVNIHENVRCAVWVDEIRLKQILQNLLSNAIKFTPKGQIEIEVTATVINDDESKFKFAVKDTGIGIKKENKAKILEAFTQEDSSTTRNFGGTGLGLTISNSLLKLMNSKLEISSKPNVGSVFSFELILKAEFCNNHLVLENNYIKKALLIEDNPLVSSIIQKMLSAYQIKSKNIKLENLDELLFAEKNKYQLLLLDLEYIGKENVLSLLKKLEKVKNIMVLVMQNSTSDFPDINYYKNVQSIIKPVKFSVLQNYFNKITEEKQLAKTAENIDVSYLNEVKFLVVDDNKINMLLTKTLILNKLPNCTVFEASNGLEAVEIAKKELPDIIFMDIQMPIMNGYEATIEIKKHNPNSIIIALTAGIITGEKEKCIDIGMNDFIIKPIDKNLFEETTFKWINSIHN</sequence>
<dbReference type="SMART" id="SM00091">
    <property type="entry name" value="PAS"/>
    <property type="match status" value="3"/>
</dbReference>
<evidence type="ECO:0000256" key="2">
    <source>
        <dbReference type="ARBA" id="ARBA00012438"/>
    </source>
</evidence>
<evidence type="ECO:0000313" key="12">
    <source>
        <dbReference type="EMBL" id="NHM04913.1"/>
    </source>
</evidence>
<evidence type="ECO:0000259" key="9">
    <source>
        <dbReference type="PROSITE" id="PS50110"/>
    </source>
</evidence>
<dbReference type="Pfam" id="PF00072">
    <property type="entry name" value="Response_reg"/>
    <property type="match status" value="1"/>
</dbReference>
<reference evidence="12 13" key="1">
    <citation type="submission" date="2020-02" db="EMBL/GenBank/DDBJ databases">
        <authorList>
            <person name="Chen W.-M."/>
        </authorList>
    </citation>
    <scope>NUCLEOTIDE SEQUENCE [LARGE SCALE GENOMIC DNA]</scope>
    <source>
        <strain evidence="12 13">TWA-26</strain>
    </source>
</reference>
<dbReference type="InterPro" id="IPR035965">
    <property type="entry name" value="PAS-like_dom_sf"/>
</dbReference>
<dbReference type="InterPro" id="IPR003594">
    <property type="entry name" value="HATPase_dom"/>
</dbReference>
<name>A0ABX0ICJ4_9FLAO</name>
<dbReference type="Gene3D" id="3.30.450.20">
    <property type="entry name" value="PAS domain"/>
    <property type="match status" value="3"/>
</dbReference>
<dbReference type="PRINTS" id="PR00344">
    <property type="entry name" value="BCTRLSENSOR"/>
</dbReference>
<evidence type="ECO:0000256" key="3">
    <source>
        <dbReference type="ARBA" id="ARBA00022553"/>
    </source>
</evidence>
<dbReference type="SMART" id="SM00388">
    <property type="entry name" value="HisKA"/>
    <property type="match status" value="1"/>
</dbReference>
<dbReference type="CDD" id="cd17546">
    <property type="entry name" value="REC_hyHK_CKI1_RcsC-like"/>
    <property type="match status" value="1"/>
</dbReference>
<dbReference type="SMART" id="SM00387">
    <property type="entry name" value="HATPase_c"/>
    <property type="match status" value="1"/>
</dbReference>
<dbReference type="Pfam" id="PF00512">
    <property type="entry name" value="HisKA"/>
    <property type="match status" value="1"/>
</dbReference>
<feature type="domain" description="Response regulatory" evidence="9">
    <location>
        <begin position="986"/>
        <end position="1099"/>
    </location>
</feature>
<dbReference type="PROSITE" id="PS50110">
    <property type="entry name" value="RESPONSE_REGULATORY"/>
    <property type="match status" value="2"/>
</dbReference>
<feature type="modified residue" description="4-aspartylphosphate" evidence="7">
    <location>
        <position position="1036"/>
    </location>
</feature>
<keyword evidence="4" id="KW-0808">Transferase</keyword>
<keyword evidence="3 7" id="KW-0597">Phosphoprotein</keyword>
<dbReference type="InterPro" id="IPR029016">
    <property type="entry name" value="GAF-like_dom_sf"/>
</dbReference>
<dbReference type="InterPro" id="IPR001610">
    <property type="entry name" value="PAC"/>
</dbReference>
<feature type="domain" description="PAS" evidence="10">
    <location>
        <begin position="604"/>
        <end position="678"/>
    </location>
</feature>
<dbReference type="CDD" id="cd00082">
    <property type="entry name" value="HisKA"/>
    <property type="match status" value="1"/>
</dbReference>
<dbReference type="NCBIfam" id="TIGR00229">
    <property type="entry name" value="sensory_box"/>
    <property type="match status" value="3"/>
</dbReference>
<gene>
    <name evidence="12" type="ORF">G4L40_09385</name>
</gene>
<comment type="caution">
    <text evidence="12">The sequence shown here is derived from an EMBL/GenBank/DDBJ whole genome shotgun (WGS) entry which is preliminary data.</text>
</comment>
<dbReference type="SUPFAM" id="SSF47384">
    <property type="entry name" value="Homodimeric domain of signal transducing histidine kinase"/>
    <property type="match status" value="1"/>
</dbReference>
<dbReference type="InterPro" id="IPR000700">
    <property type="entry name" value="PAS-assoc_C"/>
</dbReference>
<dbReference type="Gene3D" id="3.30.450.40">
    <property type="match status" value="2"/>
</dbReference>
<keyword evidence="5" id="KW-0418">Kinase</keyword>
<dbReference type="Gene3D" id="3.40.50.2300">
    <property type="match status" value="2"/>
</dbReference>
<dbReference type="SUPFAM" id="SSF55781">
    <property type="entry name" value="GAF domain-like"/>
    <property type="match status" value="2"/>
</dbReference>
<protein>
    <recommendedName>
        <fullName evidence="2">histidine kinase</fullName>
        <ecNumber evidence="2">2.7.13.3</ecNumber>
    </recommendedName>
</protein>
<dbReference type="EC" id="2.7.13.3" evidence="2"/>
<evidence type="ECO:0000256" key="4">
    <source>
        <dbReference type="ARBA" id="ARBA00022679"/>
    </source>
</evidence>
<dbReference type="Proteomes" id="UP000761423">
    <property type="component" value="Unassembled WGS sequence"/>
</dbReference>
<dbReference type="InterPro" id="IPR003661">
    <property type="entry name" value="HisK_dim/P_dom"/>
</dbReference>
<accession>A0ABX0ICJ4</accession>
<evidence type="ECO:0000256" key="1">
    <source>
        <dbReference type="ARBA" id="ARBA00000085"/>
    </source>
</evidence>
<dbReference type="CDD" id="cd00130">
    <property type="entry name" value="PAS"/>
    <property type="match status" value="3"/>
</dbReference>
<dbReference type="InterPro" id="IPR011006">
    <property type="entry name" value="CheY-like_superfamily"/>
</dbReference>
<evidence type="ECO:0000256" key="7">
    <source>
        <dbReference type="PROSITE-ProRule" id="PRU00169"/>
    </source>
</evidence>
<keyword evidence="13" id="KW-1185">Reference proteome</keyword>
<dbReference type="PROSITE" id="PS50112">
    <property type="entry name" value="PAS"/>
    <property type="match status" value="3"/>
</dbReference>
<dbReference type="Gene3D" id="3.30.565.10">
    <property type="entry name" value="Histidine kinase-like ATPase, C-terminal domain"/>
    <property type="match status" value="1"/>
</dbReference>
<dbReference type="SUPFAM" id="SSF55874">
    <property type="entry name" value="ATPase domain of HSP90 chaperone/DNA topoisomerase II/histidine kinase"/>
    <property type="match status" value="1"/>
</dbReference>
<evidence type="ECO:0000256" key="5">
    <source>
        <dbReference type="ARBA" id="ARBA00022777"/>
    </source>
</evidence>
<evidence type="ECO:0000259" key="10">
    <source>
        <dbReference type="PROSITE" id="PS50112"/>
    </source>
</evidence>
<organism evidence="12 13">
    <name type="scientific">Flavobacterium celericrescens</name>
    <dbReference type="NCBI Taxonomy" id="2709780"/>
    <lineage>
        <taxon>Bacteria</taxon>
        <taxon>Pseudomonadati</taxon>
        <taxon>Bacteroidota</taxon>
        <taxon>Flavobacteriia</taxon>
        <taxon>Flavobacteriales</taxon>
        <taxon>Flavobacteriaceae</taxon>
        <taxon>Flavobacterium</taxon>
    </lineage>
</organism>
<dbReference type="Pfam" id="PF01590">
    <property type="entry name" value="GAF"/>
    <property type="match status" value="2"/>
</dbReference>
<dbReference type="Pfam" id="PF02518">
    <property type="entry name" value="HATPase_c"/>
    <property type="match status" value="1"/>
</dbReference>
<dbReference type="InterPro" id="IPR036890">
    <property type="entry name" value="HATPase_C_sf"/>
</dbReference>
<dbReference type="RefSeq" id="WP_166236945.1">
    <property type="nucleotide sequence ID" value="NZ_JAAJBV010000006.1"/>
</dbReference>
<feature type="domain" description="PAS" evidence="10">
    <location>
        <begin position="123"/>
        <end position="193"/>
    </location>
</feature>
<dbReference type="InterPro" id="IPR013655">
    <property type="entry name" value="PAS_fold_3"/>
</dbReference>
<dbReference type="SMART" id="SM00448">
    <property type="entry name" value="REC"/>
    <property type="match status" value="1"/>
</dbReference>
<evidence type="ECO:0000259" key="8">
    <source>
        <dbReference type="PROSITE" id="PS50109"/>
    </source>
</evidence>
<dbReference type="InterPro" id="IPR004358">
    <property type="entry name" value="Sig_transdc_His_kin-like_C"/>
</dbReference>
<dbReference type="CDD" id="cd16922">
    <property type="entry name" value="HATPase_EvgS-ArcB-TorS-like"/>
    <property type="match status" value="1"/>
</dbReference>
<feature type="domain" description="PAC" evidence="11">
    <location>
        <begin position="681"/>
        <end position="732"/>
    </location>
</feature>
<keyword evidence="6" id="KW-0902">Two-component regulatory system</keyword>
<comment type="catalytic activity">
    <reaction evidence="1">
        <text>ATP + protein L-histidine = ADP + protein N-phospho-L-histidine.</text>
        <dbReference type="EC" id="2.7.13.3"/>
    </reaction>
</comment>
<dbReference type="InterPro" id="IPR013767">
    <property type="entry name" value="PAS_fold"/>
</dbReference>
<evidence type="ECO:0000313" key="13">
    <source>
        <dbReference type="Proteomes" id="UP000761423"/>
    </source>
</evidence>
<dbReference type="Pfam" id="PF00989">
    <property type="entry name" value="PAS"/>
    <property type="match status" value="1"/>
</dbReference>
<dbReference type="PROSITE" id="PS50113">
    <property type="entry name" value="PAC"/>
    <property type="match status" value="2"/>
</dbReference>
<evidence type="ECO:0000256" key="6">
    <source>
        <dbReference type="ARBA" id="ARBA00023012"/>
    </source>
</evidence>
<dbReference type="EMBL" id="JAAJBV010000006">
    <property type="protein sequence ID" value="NHM04913.1"/>
    <property type="molecule type" value="Genomic_DNA"/>
</dbReference>
<feature type="domain" description="PAS" evidence="10">
    <location>
        <begin position="20"/>
        <end position="57"/>
    </location>
</feature>
<dbReference type="PANTHER" id="PTHR45339:SF1">
    <property type="entry name" value="HYBRID SIGNAL TRANSDUCTION HISTIDINE KINASE J"/>
    <property type="match status" value="1"/>
</dbReference>
<dbReference type="SMART" id="SM00086">
    <property type="entry name" value="PAC"/>
    <property type="match status" value="2"/>
</dbReference>
<dbReference type="InterPro" id="IPR036097">
    <property type="entry name" value="HisK_dim/P_sf"/>
</dbReference>
<dbReference type="InterPro" id="IPR005467">
    <property type="entry name" value="His_kinase_dom"/>
</dbReference>
<dbReference type="Gene3D" id="1.10.287.130">
    <property type="match status" value="1"/>
</dbReference>
<proteinExistence type="predicted"/>
<feature type="modified residue" description="4-aspartylphosphate" evidence="7">
    <location>
        <position position="1171"/>
    </location>
</feature>
<feature type="domain" description="Response regulatory" evidence="9">
    <location>
        <begin position="1120"/>
        <end position="1236"/>
    </location>
</feature>
<dbReference type="Pfam" id="PF08447">
    <property type="entry name" value="PAS_3"/>
    <property type="match status" value="1"/>
</dbReference>
<dbReference type="InterPro" id="IPR000014">
    <property type="entry name" value="PAS"/>
</dbReference>
<dbReference type="SUPFAM" id="SSF52172">
    <property type="entry name" value="CheY-like"/>
    <property type="match status" value="2"/>
</dbReference>
<dbReference type="PROSITE" id="PS50109">
    <property type="entry name" value="HIS_KIN"/>
    <property type="match status" value="1"/>
</dbReference>
<dbReference type="SUPFAM" id="SSF55785">
    <property type="entry name" value="PYP-like sensor domain (PAS domain)"/>
    <property type="match status" value="3"/>
</dbReference>
<dbReference type="PANTHER" id="PTHR45339">
    <property type="entry name" value="HYBRID SIGNAL TRANSDUCTION HISTIDINE KINASE J"/>
    <property type="match status" value="1"/>
</dbReference>
<dbReference type="SMART" id="SM00065">
    <property type="entry name" value="GAF"/>
    <property type="match status" value="2"/>
</dbReference>
<evidence type="ECO:0000259" key="11">
    <source>
        <dbReference type="PROSITE" id="PS50113"/>
    </source>
</evidence>
<feature type="domain" description="PAC" evidence="11">
    <location>
        <begin position="198"/>
        <end position="250"/>
    </location>
</feature>
<feature type="domain" description="Histidine kinase" evidence="8">
    <location>
        <begin position="749"/>
        <end position="970"/>
    </location>
</feature>
<dbReference type="Pfam" id="PF13426">
    <property type="entry name" value="PAS_9"/>
    <property type="match status" value="1"/>
</dbReference>